<proteinExistence type="predicted"/>
<evidence type="ECO:0000313" key="2">
    <source>
        <dbReference type="Proteomes" id="UP000317909"/>
    </source>
</evidence>
<keyword evidence="2" id="KW-1185">Reference proteome</keyword>
<dbReference type="SUPFAM" id="SSF49503">
    <property type="entry name" value="Cupredoxins"/>
    <property type="match status" value="1"/>
</dbReference>
<gene>
    <name evidence="1" type="ORF">I41_42310</name>
</gene>
<dbReference type="AlphaFoldDB" id="A0A517U340"/>
<dbReference type="Proteomes" id="UP000317909">
    <property type="component" value="Chromosome"/>
</dbReference>
<dbReference type="InterPro" id="IPR008972">
    <property type="entry name" value="Cupredoxin"/>
</dbReference>
<accession>A0A517U340</accession>
<reference evidence="1 2" key="1">
    <citation type="submission" date="2019-02" db="EMBL/GenBank/DDBJ databases">
        <title>Deep-cultivation of Planctomycetes and their phenomic and genomic characterization uncovers novel biology.</title>
        <authorList>
            <person name="Wiegand S."/>
            <person name="Jogler M."/>
            <person name="Boedeker C."/>
            <person name="Pinto D."/>
            <person name="Vollmers J."/>
            <person name="Rivas-Marin E."/>
            <person name="Kohn T."/>
            <person name="Peeters S.H."/>
            <person name="Heuer A."/>
            <person name="Rast P."/>
            <person name="Oberbeckmann S."/>
            <person name="Bunk B."/>
            <person name="Jeske O."/>
            <person name="Meyerdierks A."/>
            <person name="Storesund J.E."/>
            <person name="Kallscheuer N."/>
            <person name="Luecker S."/>
            <person name="Lage O.M."/>
            <person name="Pohl T."/>
            <person name="Merkel B.J."/>
            <person name="Hornburger P."/>
            <person name="Mueller R.-W."/>
            <person name="Bruemmer F."/>
            <person name="Labrenz M."/>
            <person name="Spormann A.M."/>
            <person name="Op den Camp H."/>
            <person name="Overmann J."/>
            <person name="Amann R."/>
            <person name="Jetten M.S.M."/>
            <person name="Mascher T."/>
            <person name="Medema M.H."/>
            <person name="Devos D.P."/>
            <person name="Kaster A.-K."/>
            <person name="Ovreas L."/>
            <person name="Rohde M."/>
            <person name="Galperin M.Y."/>
            <person name="Jogler C."/>
        </authorList>
    </citation>
    <scope>NUCLEOTIDE SEQUENCE [LARGE SCALE GENOMIC DNA]</scope>
    <source>
        <strain evidence="1 2">I41</strain>
    </source>
</reference>
<dbReference type="EMBL" id="CP036339">
    <property type="protein sequence ID" value="QDT75023.1"/>
    <property type="molecule type" value="Genomic_DNA"/>
</dbReference>
<name>A0A517U340_9BACT</name>
<organism evidence="1 2">
    <name type="scientific">Lacipirellula limnantheis</name>
    <dbReference type="NCBI Taxonomy" id="2528024"/>
    <lineage>
        <taxon>Bacteria</taxon>
        <taxon>Pseudomonadati</taxon>
        <taxon>Planctomycetota</taxon>
        <taxon>Planctomycetia</taxon>
        <taxon>Pirellulales</taxon>
        <taxon>Lacipirellulaceae</taxon>
        <taxon>Lacipirellula</taxon>
    </lineage>
</organism>
<protein>
    <submittedName>
        <fullName evidence="1">Uncharacterized protein</fullName>
    </submittedName>
</protein>
<dbReference type="Gene3D" id="2.60.40.420">
    <property type="entry name" value="Cupredoxins - blue copper proteins"/>
    <property type="match status" value="1"/>
</dbReference>
<sequence>MAAISVAGCSRSSEDPIVANLTAAEKIRTVLVGEGAAAGGDAAATGTGWATLKGKFTFDGTPPTMPPYAVNKDQATCAPGGQAPLQQFLLVDSGNKGIANIAVFARKVSRVHEGSGPRTDTALLDQKECVFLTHLLGVTTGQPIDIKNSDNVGHNTNISGQNGFNQTIASGASTPFVAKKEESLPVPVRCSIHPWMLSYMLPRENAYFAVTGPDGSFEIPNLPAGEKLEIQVWHEHAAGGNGALFVDTPETKELNWSNKGRFIVTLEENETRDLPIVVPASAFGG</sequence>
<dbReference type="KEGG" id="llh:I41_42310"/>
<dbReference type="SUPFAM" id="SSF117074">
    <property type="entry name" value="Hypothetical protein PA1324"/>
    <property type="match status" value="1"/>
</dbReference>
<evidence type="ECO:0000313" key="1">
    <source>
        <dbReference type="EMBL" id="QDT75023.1"/>
    </source>
</evidence>